<protein>
    <submittedName>
        <fullName evidence="2">L51_S25_CI-B8 domain-containing protein</fullName>
    </submittedName>
</protein>
<dbReference type="WBParaSite" id="ALUE_0001077101-mRNA-1">
    <property type="protein sequence ID" value="ALUE_0001077101-mRNA-1"/>
    <property type="gene ID" value="ALUE_0001077101"/>
</dbReference>
<proteinExistence type="predicted"/>
<keyword evidence="1" id="KW-1185">Reference proteome</keyword>
<evidence type="ECO:0000313" key="1">
    <source>
        <dbReference type="Proteomes" id="UP000036681"/>
    </source>
</evidence>
<name>A0A0M3I2M6_ASCLU</name>
<accession>A0A0M3I2M6</accession>
<reference evidence="2" key="1">
    <citation type="submission" date="2017-02" db="UniProtKB">
        <authorList>
            <consortium name="WormBaseParasite"/>
        </authorList>
    </citation>
    <scope>IDENTIFICATION</scope>
</reference>
<organism evidence="1 2">
    <name type="scientific">Ascaris lumbricoides</name>
    <name type="common">Giant roundworm</name>
    <dbReference type="NCBI Taxonomy" id="6252"/>
    <lineage>
        <taxon>Eukaryota</taxon>
        <taxon>Metazoa</taxon>
        <taxon>Ecdysozoa</taxon>
        <taxon>Nematoda</taxon>
        <taxon>Chromadorea</taxon>
        <taxon>Rhabditida</taxon>
        <taxon>Spirurina</taxon>
        <taxon>Ascaridomorpha</taxon>
        <taxon>Ascaridoidea</taxon>
        <taxon>Ascarididae</taxon>
        <taxon>Ascaris</taxon>
    </lineage>
</organism>
<dbReference type="AlphaFoldDB" id="A0A0M3I2M6"/>
<dbReference type="Proteomes" id="UP000036681">
    <property type="component" value="Unplaced"/>
</dbReference>
<evidence type="ECO:0000313" key="2">
    <source>
        <dbReference type="WBParaSite" id="ALUE_0001077101-mRNA-1"/>
    </source>
</evidence>
<sequence>MVRTSKALFSVSEVFRYRIFFQNPLIHIGWSEGVTIVIRNTELRAGMIDPIESIANERFTYQQNPKWNTAAVSCICSVRTVSWKRNVMSTKYCLRTLL</sequence>